<dbReference type="SUPFAM" id="SSF52266">
    <property type="entry name" value="SGNH hydrolase"/>
    <property type="match status" value="1"/>
</dbReference>
<dbReference type="OrthoDB" id="2513075at2"/>
<dbReference type="GO" id="GO:0008236">
    <property type="term" value="F:serine-type peptidase activity"/>
    <property type="evidence" value="ECO:0007669"/>
    <property type="project" value="InterPro"/>
</dbReference>
<dbReference type="InterPro" id="IPR001375">
    <property type="entry name" value="Peptidase_S9_cat"/>
</dbReference>
<dbReference type="InterPro" id="IPR036514">
    <property type="entry name" value="SGNH_hydro_sf"/>
</dbReference>
<dbReference type="RefSeq" id="WP_120749091.1">
    <property type="nucleotide sequence ID" value="NZ_RBAH01000015.1"/>
</dbReference>
<dbReference type="GO" id="GO:0006508">
    <property type="term" value="P:proteolysis"/>
    <property type="evidence" value="ECO:0007669"/>
    <property type="project" value="InterPro"/>
</dbReference>
<evidence type="ECO:0000259" key="2">
    <source>
        <dbReference type="Pfam" id="PF13472"/>
    </source>
</evidence>
<dbReference type="InterPro" id="IPR051532">
    <property type="entry name" value="Ester_Hydrolysis_Enzymes"/>
</dbReference>
<dbReference type="Gene3D" id="3.40.50.1820">
    <property type="entry name" value="alpha/beta hydrolase"/>
    <property type="match status" value="1"/>
</dbReference>
<dbReference type="PANTHER" id="PTHR30383">
    <property type="entry name" value="THIOESTERASE 1/PROTEASE 1/LYSOPHOSPHOLIPASE L1"/>
    <property type="match status" value="1"/>
</dbReference>
<dbReference type="Gene3D" id="3.40.50.1110">
    <property type="entry name" value="SGNH hydrolase"/>
    <property type="match status" value="1"/>
</dbReference>
<name>A0A3B0C394_9BACL</name>
<sequence>MGTLLERNSSIPDGRRIVFLGDSITDNGLFIAYMESYFMKHMPETRIQLMNLGVSSETASGLSEPDHPYPRPCVFGRLARALRESRPDWVVFGYGMNDGIYHPFSEERFEAYKEGILSLIRAVRETGAKAIAMTPPPFEYESVRRSGENANGASSASAYSWYNPYPDYNNVLRTYKEWLTSLREADAVVNIFDPLERESERRRGQGAPGLTGDGIHPGAEGHWLIARTLLAQLFNVHLQRVPAFAAESGSPTWAKALRERNILLHEAWKEHVGHANPNKAKALPLEEAIRKGDELAEAIRTTIMEQANDCGEETVSQWNGYVRADFYVSGREALVIAPEQAAPGVPWVWRTEFFDAFAYADRELLRRGWHIAYCRISNMYGCPGAVSLMHDFHTYAVGRFGLAEKAALFGFSRGGLYAFHYAAAHPEHTAALYLDAPVLDMRSWPGGRWLGSGDAACWQDCLAVYGLTEQTVDEYDRMPLHLVSAVAAAGIPILLVAGDSDDVVPYGENGALLDKLYRTYGGTMDTIVKPGVGHHPHSLENPAPIVEFIERHAGIM</sequence>
<evidence type="ECO:0000259" key="1">
    <source>
        <dbReference type="Pfam" id="PF00326"/>
    </source>
</evidence>
<feature type="domain" description="Peptidase S9 prolyl oligopeptidase catalytic" evidence="1">
    <location>
        <begin position="403"/>
        <end position="552"/>
    </location>
</feature>
<proteinExistence type="predicted"/>
<dbReference type="GO" id="GO:0004622">
    <property type="term" value="F:phosphatidylcholine lysophospholipase activity"/>
    <property type="evidence" value="ECO:0007669"/>
    <property type="project" value="TreeGrafter"/>
</dbReference>
<keyword evidence="4" id="KW-1185">Reference proteome</keyword>
<evidence type="ECO:0008006" key="5">
    <source>
        <dbReference type="Google" id="ProtNLM"/>
    </source>
</evidence>
<evidence type="ECO:0000313" key="4">
    <source>
        <dbReference type="Proteomes" id="UP000282311"/>
    </source>
</evidence>
<dbReference type="Proteomes" id="UP000282311">
    <property type="component" value="Unassembled WGS sequence"/>
</dbReference>
<comment type="caution">
    <text evidence="3">The sequence shown here is derived from an EMBL/GenBank/DDBJ whole genome shotgun (WGS) entry which is preliminary data.</text>
</comment>
<dbReference type="Pfam" id="PF13472">
    <property type="entry name" value="Lipase_GDSL_2"/>
    <property type="match status" value="1"/>
</dbReference>
<reference evidence="3 4" key="1">
    <citation type="journal article" date="2007" name="Int. J. Syst. Evol. Microbiol.">
        <title>Paenibacillus ginsengarvi sp. nov., isolated from soil from ginseng cultivation.</title>
        <authorList>
            <person name="Yoon M.H."/>
            <person name="Ten L.N."/>
            <person name="Im W.T."/>
        </authorList>
    </citation>
    <scope>NUCLEOTIDE SEQUENCE [LARGE SCALE GENOMIC DNA]</scope>
    <source>
        <strain evidence="3 4">KCTC 13059</strain>
    </source>
</reference>
<dbReference type="PANTHER" id="PTHR30383:SF5">
    <property type="entry name" value="SGNH HYDROLASE-TYPE ESTERASE DOMAIN-CONTAINING PROTEIN"/>
    <property type="match status" value="1"/>
</dbReference>
<dbReference type="AlphaFoldDB" id="A0A3B0C394"/>
<dbReference type="Pfam" id="PF00326">
    <property type="entry name" value="Peptidase_S9"/>
    <property type="match status" value="1"/>
</dbReference>
<organism evidence="3 4">
    <name type="scientific">Paenibacillus ginsengarvi</name>
    <dbReference type="NCBI Taxonomy" id="400777"/>
    <lineage>
        <taxon>Bacteria</taxon>
        <taxon>Bacillati</taxon>
        <taxon>Bacillota</taxon>
        <taxon>Bacilli</taxon>
        <taxon>Bacillales</taxon>
        <taxon>Paenibacillaceae</taxon>
        <taxon>Paenibacillus</taxon>
    </lineage>
</organism>
<dbReference type="EMBL" id="RBAH01000015">
    <property type="protein sequence ID" value="RKN80503.1"/>
    <property type="molecule type" value="Genomic_DNA"/>
</dbReference>
<dbReference type="SUPFAM" id="SSF53474">
    <property type="entry name" value="alpha/beta-Hydrolases"/>
    <property type="match status" value="1"/>
</dbReference>
<dbReference type="InterPro" id="IPR029058">
    <property type="entry name" value="AB_hydrolase_fold"/>
</dbReference>
<evidence type="ECO:0000313" key="3">
    <source>
        <dbReference type="EMBL" id="RKN80503.1"/>
    </source>
</evidence>
<protein>
    <recommendedName>
        <fullName evidence="5">SGNH hydrolase-type esterase domain-containing protein</fullName>
    </recommendedName>
</protein>
<gene>
    <name evidence="3" type="ORF">D7M11_20390</name>
</gene>
<dbReference type="CDD" id="cd01834">
    <property type="entry name" value="SGNH_hydrolase_like_2"/>
    <property type="match status" value="1"/>
</dbReference>
<feature type="domain" description="SGNH hydrolase-type esterase" evidence="2">
    <location>
        <begin position="19"/>
        <end position="223"/>
    </location>
</feature>
<accession>A0A3B0C394</accession>
<dbReference type="InterPro" id="IPR013830">
    <property type="entry name" value="SGNH_hydro"/>
</dbReference>